<evidence type="ECO:0000313" key="9">
    <source>
        <dbReference type="Proteomes" id="UP000008225"/>
    </source>
</evidence>
<dbReference type="InterPro" id="IPR041267">
    <property type="entry name" value="NLRP_HD2"/>
</dbReference>
<dbReference type="OMA" id="MWLRESI"/>
<dbReference type="GO" id="GO:0043161">
    <property type="term" value="P:proteasome-mediated ubiquitin-dependent protein catabolic process"/>
    <property type="evidence" value="ECO:0007669"/>
    <property type="project" value="Ensembl"/>
</dbReference>
<dbReference type="FunCoup" id="H9KWH8">
    <property type="interactions" value="176"/>
</dbReference>
<dbReference type="InterPro" id="IPR007111">
    <property type="entry name" value="NACHT_NTPase"/>
</dbReference>
<dbReference type="AlphaFoldDB" id="H9KWH8"/>
<dbReference type="GO" id="GO:0060090">
    <property type="term" value="F:molecular adaptor activity"/>
    <property type="evidence" value="ECO:0007669"/>
    <property type="project" value="Ensembl"/>
</dbReference>
<protein>
    <submittedName>
        <fullName evidence="8">NLR family pyrin domain containing 4</fullName>
    </submittedName>
</protein>
<dbReference type="GO" id="GO:1990168">
    <property type="term" value="P:protein K33-linked deubiquitination"/>
    <property type="evidence" value="ECO:0007669"/>
    <property type="project" value="Ensembl"/>
</dbReference>
<reference evidence="8" key="3">
    <citation type="submission" date="2025-09" db="UniProtKB">
        <authorList>
            <consortium name="Ensembl"/>
        </authorList>
    </citation>
    <scope>IDENTIFICATION</scope>
</reference>
<dbReference type="Proteomes" id="UP000008225">
    <property type="component" value="Chromosome 22"/>
</dbReference>
<dbReference type="Pfam" id="PF02758">
    <property type="entry name" value="PYRIN"/>
    <property type="match status" value="1"/>
</dbReference>
<dbReference type="GO" id="GO:0140374">
    <property type="term" value="P:antiviral innate immune response"/>
    <property type="evidence" value="ECO:0007669"/>
    <property type="project" value="Ensembl"/>
</dbReference>
<dbReference type="Gene3D" id="3.40.50.300">
    <property type="entry name" value="P-loop containing nucleotide triphosphate hydrolases"/>
    <property type="match status" value="1"/>
</dbReference>
<dbReference type="Pfam" id="PF17779">
    <property type="entry name" value="WHD_NOD2"/>
    <property type="match status" value="1"/>
</dbReference>
<dbReference type="SMART" id="SM01289">
    <property type="entry name" value="PYRIN"/>
    <property type="match status" value="1"/>
</dbReference>
<dbReference type="PANTHER" id="PTHR45690:SF6">
    <property type="entry name" value="NACHT, LRR AND PYD DOMAINS-CONTAINING PROTEIN 4"/>
    <property type="match status" value="1"/>
</dbReference>
<dbReference type="InterPro" id="IPR011029">
    <property type="entry name" value="DEATH-like_dom_sf"/>
</dbReference>
<feature type="domain" description="Pyrin" evidence="6">
    <location>
        <begin position="63"/>
        <end position="156"/>
    </location>
</feature>
<evidence type="ECO:0000313" key="8">
    <source>
        <dbReference type="Ensembl" id="ENSCJAP00000015134.5"/>
    </source>
</evidence>
<keyword evidence="5" id="KW-0067">ATP-binding</keyword>
<dbReference type="PANTHER" id="PTHR45690">
    <property type="entry name" value="NACHT, LRR AND PYD DOMAINS-CONTAINING PROTEIN 12"/>
    <property type="match status" value="1"/>
</dbReference>
<dbReference type="Bgee" id="ENSCJAG00000008154">
    <property type="expression patterns" value="Expressed in ovary and 1 other cell type or tissue"/>
</dbReference>
<keyword evidence="2" id="KW-0433">Leucine-rich repeat</keyword>
<dbReference type="PROSITE" id="PS50824">
    <property type="entry name" value="DAPIN"/>
    <property type="match status" value="1"/>
</dbReference>
<dbReference type="HOGENOM" id="CLU_002274_2_3_1"/>
<keyword evidence="3" id="KW-0677">Repeat</keyword>
<dbReference type="GO" id="GO:0005524">
    <property type="term" value="F:ATP binding"/>
    <property type="evidence" value="ECO:0007669"/>
    <property type="project" value="UniProtKB-KW"/>
</dbReference>
<dbReference type="GO" id="GO:0070936">
    <property type="term" value="P:protein K48-linked ubiquitination"/>
    <property type="evidence" value="ECO:0007669"/>
    <property type="project" value="Ensembl"/>
</dbReference>
<name>H9KWH8_CALJA</name>
<feature type="domain" description="NACHT" evidence="7">
    <location>
        <begin position="211"/>
        <end position="343"/>
    </location>
</feature>
<dbReference type="PROSITE" id="PS50837">
    <property type="entry name" value="NACHT"/>
    <property type="match status" value="1"/>
</dbReference>
<evidence type="ECO:0000256" key="4">
    <source>
        <dbReference type="ARBA" id="ARBA00022741"/>
    </source>
</evidence>
<dbReference type="CDD" id="cd08320">
    <property type="entry name" value="Pyrin_NALPs"/>
    <property type="match status" value="1"/>
</dbReference>
<dbReference type="SMART" id="SM00368">
    <property type="entry name" value="LRR_RI"/>
    <property type="match status" value="8"/>
</dbReference>
<dbReference type="InterPro" id="IPR041075">
    <property type="entry name" value="NOD1/2_WH"/>
</dbReference>
<keyword evidence="9" id="KW-1185">Reference proteome</keyword>
<organism evidence="8 9">
    <name type="scientific">Callithrix jacchus</name>
    <name type="common">White-tufted-ear marmoset</name>
    <name type="synonym">Simia Jacchus</name>
    <dbReference type="NCBI Taxonomy" id="9483"/>
    <lineage>
        <taxon>Eukaryota</taxon>
        <taxon>Metazoa</taxon>
        <taxon>Chordata</taxon>
        <taxon>Craniata</taxon>
        <taxon>Vertebrata</taxon>
        <taxon>Euteleostomi</taxon>
        <taxon>Mammalia</taxon>
        <taxon>Eutheria</taxon>
        <taxon>Euarchontoglires</taxon>
        <taxon>Primates</taxon>
        <taxon>Haplorrhini</taxon>
        <taxon>Platyrrhini</taxon>
        <taxon>Cebidae</taxon>
        <taxon>Callitrichinae</taxon>
        <taxon>Callithrix</taxon>
        <taxon>Callithrix</taxon>
    </lineage>
</organism>
<dbReference type="GO" id="GO:0005737">
    <property type="term" value="C:cytoplasm"/>
    <property type="evidence" value="ECO:0007669"/>
    <property type="project" value="Ensembl"/>
</dbReference>
<dbReference type="SUPFAM" id="SSF52540">
    <property type="entry name" value="P-loop containing nucleoside triphosphate hydrolases"/>
    <property type="match status" value="1"/>
</dbReference>
<dbReference type="SUPFAM" id="SSF47986">
    <property type="entry name" value="DEATH domain"/>
    <property type="match status" value="1"/>
</dbReference>
<evidence type="ECO:0000259" key="7">
    <source>
        <dbReference type="PROSITE" id="PS50837"/>
    </source>
</evidence>
<dbReference type="FunFam" id="1.10.533.10:FF:000056">
    <property type="entry name" value="NACHT, LRR and PYD domains-containing protein 14"/>
    <property type="match status" value="1"/>
</dbReference>
<dbReference type="InParanoid" id="H9KWH8"/>
<reference evidence="8" key="2">
    <citation type="submission" date="2025-08" db="UniProtKB">
        <authorList>
            <consortium name="Ensembl"/>
        </authorList>
    </citation>
    <scope>IDENTIFICATION</scope>
</reference>
<evidence type="ECO:0000256" key="3">
    <source>
        <dbReference type="ARBA" id="ARBA00022737"/>
    </source>
</evidence>
<sequence>MKLTFSPHSHPPKTSEILYRKPVTLSRGSVITRHLPGFPTGFLYLLLLVTVSWRTGLSAADKMAASFFSDFGLMWYLEELKKEEFRRFKEYLKQLTSHLELKPIPWAEVKKASREELANLLLKHYEEQQAWNVTLRIFQKMDRKDLCVKVTRERTGYTKTYQDHAKKKFSRLWSSNSVTEIHQYFHQEVKQEECDHLDRLFASKEPGKHPRTVVIQGAQGIGKTTLLMKLMWAWSDSRVYQDRFLYAFYFCCRELRELPAVSLADLICREWPDPAAPVTEIVSQPERLLFVIDSFEQLEADVNQPDSDLCGDWKEKRPVQVVLSSLLRRKMLPEASLLVAVKPTCPKELRERVAISEIYEPRGFDESDRLVYFCCFFQDPKRAMEAFTLVRESQQLFATCQVPLLCWLLCTALKQEMQKGKDLALTCQNTTSVYASFIFNLFTPDGAAGPTEDSRRQLKGLCALAAEGMWTDTFEFGDEALRRHGIADADIPALLGTKVLLKFGERVSSYAFIHVCIQEFCAAMFYLLKSHLDHPHPAVRSVQELLVNNFQKARRPHWIFLGCFLTGLLNKKEQEKLNAFFGFQLSQEIKQQFEQCLKSLGEHEDLQEQVDALAIFYCLFEMQEPAFVRQAVNLLQEGSFRIVDSSDLVVSAYCLKYCSSLKKLSFSIQNVFKKEDTHSPVSDYSLTCWHHICSVFTTSGCLREVQVQDSTLSESAFATWCNQLRHPSCRLQKLGINNVSFSGQSSQLFEVLFHQPDLKYLSLTLTKLSRDDVKSLCDALNAPAGSVEELSLVNCELSPGDCEVLAFVLSKNKKLKYLNVSCNRIDEGVRHLCEALSRPDTVLTYLMLAYCQLSERCWEDFSEMLLRNSSLRHVDLGANVLKDEGLRTLCKALKHPDCRLDSLCLVKCFITAAGCEDLASALISNQNLKNLEIGCNEIGDVGVELLCGALTHPDCRVEVLGLEACALTSACCKDLASALTSSKTLQQLNLTLNALDHGGVAVLCEALRHPECALRVLGLKKADFGEETQALLMAEEERNPRLMIVDDL</sequence>
<dbReference type="FunFam" id="3.40.50.300:FF:000442">
    <property type="entry name" value="NACHT, LRR and PYD domains-containing protein 3"/>
    <property type="match status" value="1"/>
</dbReference>
<dbReference type="InterPro" id="IPR032675">
    <property type="entry name" value="LRR_dom_sf"/>
</dbReference>
<dbReference type="Pfam" id="PF13516">
    <property type="entry name" value="LRR_6"/>
    <property type="match status" value="3"/>
</dbReference>
<dbReference type="GeneTree" id="ENSGT00940000162284"/>
<dbReference type="GO" id="GO:0045824">
    <property type="term" value="P:negative regulation of innate immune response"/>
    <property type="evidence" value="ECO:0007669"/>
    <property type="project" value="Ensembl"/>
</dbReference>
<evidence type="ECO:0000256" key="2">
    <source>
        <dbReference type="ARBA" id="ARBA00022614"/>
    </source>
</evidence>
<evidence type="ECO:0000256" key="5">
    <source>
        <dbReference type="ARBA" id="ARBA00022840"/>
    </source>
</evidence>
<dbReference type="SUPFAM" id="SSF52047">
    <property type="entry name" value="RNI-like"/>
    <property type="match status" value="1"/>
</dbReference>
<dbReference type="GO" id="GO:0050727">
    <property type="term" value="P:regulation of inflammatory response"/>
    <property type="evidence" value="ECO:0007669"/>
    <property type="project" value="TreeGrafter"/>
</dbReference>
<dbReference type="InterPro" id="IPR001611">
    <property type="entry name" value="Leu-rich_rpt"/>
</dbReference>
<comment type="similarity">
    <text evidence="1">Belongs to the NLRP family.</text>
</comment>
<gene>
    <name evidence="8" type="primary">NLRP4</name>
</gene>
<keyword evidence="4" id="KW-0547">Nucleotide-binding</keyword>
<dbReference type="Gene3D" id="1.10.533.10">
    <property type="entry name" value="Death Domain, Fas"/>
    <property type="match status" value="1"/>
</dbReference>
<dbReference type="Ensembl" id="ENSCJAT00000015972.5">
    <property type="protein sequence ID" value="ENSCJAP00000015134.5"/>
    <property type="gene ID" value="ENSCJAG00000008154.5"/>
</dbReference>
<evidence type="ECO:0000256" key="1">
    <source>
        <dbReference type="ARBA" id="ARBA00008665"/>
    </source>
</evidence>
<dbReference type="InterPro" id="IPR050637">
    <property type="entry name" value="NLRP_innate_immun_reg"/>
</dbReference>
<proteinExistence type="inferred from homology"/>
<dbReference type="InterPro" id="IPR004020">
    <property type="entry name" value="DAPIN"/>
</dbReference>
<dbReference type="Pfam" id="PF05729">
    <property type="entry name" value="NACHT"/>
    <property type="match status" value="1"/>
</dbReference>
<dbReference type="Gene3D" id="3.80.10.10">
    <property type="entry name" value="Ribonuclease Inhibitor"/>
    <property type="match status" value="1"/>
</dbReference>
<reference evidence="8" key="1">
    <citation type="submission" date="2009-03" db="EMBL/GenBank/DDBJ databases">
        <authorList>
            <person name="Warren W."/>
            <person name="Ye L."/>
            <person name="Minx P."/>
            <person name="Worley K."/>
            <person name="Gibbs R."/>
            <person name="Wilson R.K."/>
        </authorList>
    </citation>
    <scope>NUCLEOTIDE SEQUENCE [LARGE SCALE GENOMIC DNA]</scope>
</reference>
<dbReference type="InterPro" id="IPR027417">
    <property type="entry name" value="P-loop_NTPase"/>
</dbReference>
<dbReference type="Pfam" id="PF17776">
    <property type="entry name" value="NLRC4_HD2"/>
    <property type="match status" value="1"/>
</dbReference>
<accession>H9KWH8</accession>
<evidence type="ECO:0000259" key="6">
    <source>
        <dbReference type="PROSITE" id="PS50824"/>
    </source>
</evidence>
<dbReference type="STRING" id="9483.ENSCJAP00000015134"/>